<sequence length="209" mass="25093">MPEELYFIKTNPTIAKINLYNKLCREEKNILDFLPDDKQTSLEIIKNKLTDSLETLTREELLPIFSWFNNQYKADREELKTQLFINGFDFFYEILSENHVKNFHQILSDYEKHSKHHLNYVTDSQKFNQFLIYGIFYTDMIKRDEKNILRDFLKSDYKDLYAFAESQFNANEGNLAIEDDASTIYTYFSDLYDMTKYYKGSIIKLHIPK</sequence>
<protein>
    <submittedName>
        <fullName evidence="1">Uncharacterized protein</fullName>
    </submittedName>
</protein>
<accession>A0A1M6UCL7</accession>
<dbReference type="RefSeq" id="WP_073291661.1">
    <property type="nucleotide sequence ID" value="NZ_FRAV01000006.1"/>
</dbReference>
<proteinExistence type="predicted"/>
<reference evidence="2" key="1">
    <citation type="submission" date="2016-11" db="EMBL/GenBank/DDBJ databases">
        <authorList>
            <person name="Varghese N."/>
            <person name="Submissions S."/>
        </authorList>
    </citation>
    <scope>NUCLEOTIDE SEQUENCE [LARGE SCALE GENOMIC DNA]</scope>
    <source>
        <strain evidence="2">DSM 26899</strain>
    </source>
</reference>
<evidence type="ECO:0000313" key="2">
    <source>
        <dbReference type="Proteomes" id="UP000184364"/>
    </source>
</evidence>
<evidence type="ECO:0000313" key="1">
    <source>
        <dbReference type="EMBL" id="SHK66929.1"/>
    </source>
</evidence>
<dbReference type="EMBL" id="FRAV01000006">
    <property type="protein sequence ID" value="SHK66929.1"/>
    <property type="molecule type" value="Genomic_DNA"/>
</dbReference>
<name>A0A1M6UCL7_9FLAO</name>
<dbReference type="OrthoDB" id="1270372at2"/>
<dbReference type="AlphaFoldDB" id="A0A1M6UCL7"/>
<keyword evidence="2" id="KW-1185">Reference proteome</keyword>
<gene>
    <name evidence="1" type="ORF">SAMN05444267_1006124</name>
</gene>
<dbReference type="Proteomes" id="UP000184364">
    <property type="component" value="Unassembled WGS sequence"/>
</dbReference>
<organism evidence="1 2">
    <name type="scientific">Chryseobacterium polytrichastri</name>
    <dbReference type="NCBI Taxonomy" id="1302687"/>
    <lineage>
        <taxon>Bacteria</taxon>
        <taxon>Pseudomonadati</taxon>
        <taxon>Bacteroidota</taxon>
        <taxon>Flavobacteriia</taxon>
        <taxon>Flavobacteriales</taxon>
        <taxon>Weeksellaceae</taxon>
        <taxon>Chryseobacterium group</taxon>
        <taxon>Chryseobacterium</taxon>
    </lineage>
</organism>